<dbReference type="EMBL" id="PRDL01000001">
    <property type="protein sequence ID" value="MBE8717750.1"/>
    <property type="molecule type" value="Genomic_DNA"/>
</dbReference>
<proteinExistence type="predicted"/>
<accession>A0A928YUR4</accession>
<dbReference type="PANTHER" id="PTHR47992">
    <property type="entry name" value="PROTEIN PHOSPHATASE"/>
    <property type="match status" value="1"/>
</dbReference>
<keyword evidence="1" id="KW-0472">Membrane</keyword>
<dbReference type="SMART" id="SM00331">
    <property type="entry name" value="PP2C_SIG"/>
    <property type="match status" value="1"/>
</dbReference>
<comment type="caution">
    <text evidence="3">The sequence shown here is derived from an EMBL/GenBank/DDBJ whole genome shotgun (WGS) entry which is preliminary data.</text>
</comment>
<name>A0A928YUR4_9GAMM</name>
<evidence type="ECO:0000313" key="3">
    <source>
        <dbReference type="EMBL" id="MBE8717750.1"/>
    </source>
</evidence>
<dbReference type="RefSeq" id="WP_193909783.1">
    <property type="nucleotide sequence ID" value="NZ_PRDL01000001.1"/>
</dbReference>
<dbReference type="InterPro" id="IPR036457">
    <property type="entry name" value="PPM-type-like_dom_sf"/>
</dbReference>
<evidence type="ECO:0000259" key="2">
    <source>
        <dbReference type="PROSITE" id="PS51746"/>
    </source>
</evidence>
<dbReference type="Pfam" id="PF13672">
    <property type="entry name" value="PP2C_2"/>
    <property type="match status" value="1"/>
</dbReference>
<dbReference type="Proteomes" id="UP000652567">
    <property type="component" value="Unassembled WGS sequence"/>
</dbReference>
<feature type="domain" description="PPM-type phosphatase" evidence="2">
    <location>
        <begin position="8"/>
        <end position="243"/>
    </location>
</feature>
<keyword evidence="1" id="KW-1133">Transmembrane helix</keyword>
<organism evidence="3 4">
    <name type="scientific">Cellvibrio polysaccharolyticus</name>
    <dbReference type="NCBI Taxonomy" id="2082724"/>
    <lineage>
        <taxon>Bacteria</taxon>
        <taxon>Pseudomonadati</taxon>
        <taxon>Pseudomonadota</taxon>
        <taxon>Gammaproteobacteria</taxon>
        <taxon>Cellvibrionales</taxon>
        <taxon>Cellvibrionaceae</taxon>
        <taxon>Cellvibrio</taxon>
    </lineage>
</organism>
<dbReference type="AlphaFoldDB" id="A0A928YUR4"/>
<keyword evidence="4" id="KW-1185">Reference proteome</keyword>
<protein>
    <submittedName>
        <fullName evidence="3">Serine/threonine-protein phosphatase</fullName>
    </submittedName>
</protein>
<dbReference type="SMART" id="SM00332">
    <property type="entry name" value="PP2Cc"/>
    <property type="match status" value="1"/>
</dbReference>
<dbReference type="CDD" id="cd00143">
    <property type="entry name" value="PP2Cc"/>
    <property type="match status" value="1"/>
</dbReference>
<dbReference type="GO" id="GO:0004722">
    <property type="term" value="F:protein serine/threonine phosphatase activity"/>
    <property type="evidence" value="ECO:0007669"/>
    <property type="project" value="InterPro"/>
</dbReference>
<gene>
    <name evidence="3" type="ORF">C4F51_11205</name>
</gene>
<keyword evidence="1" id="KW-0812">Transmembrane</keyword>
<reference evidence="3" key="1">
    <citation type="submission" date="2018-07" db="EMBL/GenBank/DDBJ databases">
        <title>Genome assembly of strain Ka43.</title>
        <authorList>
            <person name="Kukolya J."/>
            <person name="Nagy I."/>
            <person name="Horvath B."/>
            <person name="Toth A."/>
        </authorList>
    </citation>
    <scope>NUCLEOTIDE SEQUENCE</scope>
    <source>
        <strain evidence="3">KB43</strain>
    </source>
</reference>
<dbReference type="InterPro" id="IPR001932">
    <property type="entry name" value="PPM-type_phosphatase-like_dom"/>
</dbReference>
<evidence type="ECO:0000313" key="4">
    <source>
        <dbReference type="Proteomes" id="UP000652567"/>
    </source>
</evidence>
<feature type="transmembrane region" description="Helical" evidence="1">
    <location>
        <begin position="269"/>
        <end position="287"/>
    </location>
</feature>
<dbReference type="Gene3D" id="3.60.40.10">
    <property type="entry name" value="PPM-type phosphatase domain"/>
    <property type="match status" value="1"/>
</dbReference>
<sequence length="288" mass="31690">MTAPNPLVFSAVTHAGLERDNNEDSFLSLPDQGVWVVADGMGGHEAGEIASAIVRDTIQKVWIDDPSPSLSRSLQASHQAVLHASARGIGAKGMGSTVVALHSTQTEYEVAWVGDSRAYLWSFDDSDGKLELLTRDHSYVQMLVNSGAIKEEEVDSHPERNIITQCLGSVELDRVHVDTVHGQWKVNQWILLCSDGLTDEISSAAISKLLNNNRNSVEAANRLLEAALAKGAHDNVTLQIIESPLQQNRLASQLWRWVPFFTNHRTWDAWIFAAALAALILLLIWTLI</sequence>
<dbReference type="InterPro" id="IPR015655">
    <property type="entry name" value="PP2C"/>
</dbReference>
<evidence type="ECO:0000256" key="1">
    <source>
        <dbReference type="SAM" id="Phobius"/>
    </source>
</evidence>
<dbReference type="SUPFAM" id="SSF81606">
    <property type="entry name" value="PP2C-like"/>
    <property type="match status" value="1"/>
</dbReference>
<dbReference type="PROSITE" id="PS51746">
    <property type="entry name" value="PPM_2"/>
    <property type="match status" value="1"/>
</dbReference>